<comment type="caution">
    <text evidence="2">The sequence shown here is derived from an EMBL/GenBank/DDBJ whole genome shotgun (WGS) entry which is preliminary data.</text>
</comment>
<proteinExistence type="predicted"/>
<dbReference type="EMBL" id="BMHI01000005">
    <property type="protein sequence ID" value="GGB42220.1"/>
    <property type="molecule type" value="Genomic_DNA"/>
</dbReference>
<gene>
    <name evidence="2" type="ORF">GCM10011492_36490</name>
</gene>
<dbReference type="Proteomes" id="UP000636793">
    <property type="component" value="Unassembled WGS sequence"/>
</dbReference>
<evidence type="ECO:0000256" key="1">
    <source>
        <dbReference type="SAM" id="MobiDB-lite"/>
    </source>
</evidence>
<accession>A0A916WZ78</accession>
<protein>
    <submittedName>
        <fullName evidence="2">Uncharacterized protein</fullName>
    </submittedName>
</protein>
<evidence type="ECO:0000313" key="3">
    <source>
        <dbReference type="Proteomes" id="UP000636793"/>
    </source>
</evidence>
<dbReference type="AlphaFoldDB" id="A0A916WZ78"/>
<reference evidence="2" key="2">
    <citation type="submission" date="2020-09" db="EMBL/GenBank/DDBJ databases">
        <authorList>
            <person name="Sun Q."/>
            <person name="Zhou Y."/>
        </authorList>
    </citation>
    <scope>NUCLEOTIDE SEQUENCE</scope>
    <source>
        <strain evidence="2">CGMCC 1.15085</strain>
    </source>
</reference>
<evidence type="ECO:0000313" key="2">
    <source>
        <dbReference type="EMBL" id="GGB42220.1"/>
    </source>
</evidence>
<name>A0A916WZ78_9MICO</name>
<sequence length="87" mass="8703">MLVMVKVTGPAGADAWSSSQPPALVNVTPTCAAPPDTFAAALLAELPPDALFADPPEDDDPQAVSARATATAAPGTAARRTVDLGMC</sequence>
<feature type="region of interest" description="Disordered" evidence="1">
    <location>
        <begin position="49"/>
        <end position="77"/>
    </location>
</feature>
<feature type="compositionally biased region" description="Low complexity" evidence="1">
    <location>
        <begin position="66"/>
        <end position="77"/>
    </location>
</feature>
<keyword evidence="3" id="KW-1185">Reference proteome</keyword>
<organism evidence="2 3">
    <name type="scientific">Flexivirga endophytica</name>
    <dbReference type="NCBI Taxonomy" id="1849103"/>
    <lineage>
        <taxon>Bacteria</taxon>
        <taxon>Bacillati</taxon>
        <taxon>Actinomycetota</taxon>
        <taxon>Actinomycetes</taxon>
        <taxon>Micrococcales</taxon>
        <taxon>Dermacoccaceae</taxon>
        <taxon>Flexivirga</taxon>
    </lineage>
</organism>
<reference evidence="2" key="1">
    <citation type="journal article" date="2014" name="Int. J. Syst. Evol. Microbiol.">
        <title>Complete genome sequence of Corynebacterium casei LMG S-19264T (=DSM 44701T), isolated from a smear-ripened cheese.</title>
        <authorList>
            <consortium name="US DOE Joint Genome Institute (JGI-PGF)"/>
            <person name="Walter F."/>
            <person name="Albersmeier A."/>
            <person name="Kalinowski J."/>
            <person name="Ruckert C."/>
        </authorList>
    </citation>
    <scope>NUCLEOTIDE SEQUENCE</scope>
    <source>
        <strain evidence="2">CGMCC 1.15085</strain>
    </source>
</reference>